<name>A0ABV2UWB6_9ACTN</name>
<proteinExistence type="predicted"/>
<comment type="caution">
    <text evidence="1">The sequence shown here is derived from an EMBL/GenBank/DDBJ whole genome shotgun (WGS) entry which is preliminary data.</text>
</comment>
<dbReference type="SUPFAM" id="SSF46785">
    <property type="entry name" value="Winged helix' DNA-binding domain"/>
    <property type="match status" value="1"/>
</dbReference>
<keyword evidence="2" id="KW-1185">Reference proteome</keyword>
<accession>A0ABV2UWB6</accession>
<protein>
    <submittedName>
        <fullName evidence="1">Transcriptional regulator</fullName>
    </submittedName>
</protein>
<dbReference type="EMBL" id="JBEXPZ010000017">
    <property type="protein sequence ID" value="MET9845834.1"/>
    <property type="molecule type" value="Genomic_DNA"/>
</dbReference>
<organism evidence="1 2">
    <name type="scientific">Streptomyces ossamyceticus</name>
    <dbReference type="NCBI Taxonomy" id="249581"/>
    <lineage>
        <taxon>Bacteria</taxon>
        <taxon>Bacillati</taxon>
        <taxon>Actinomycetota</taxon>
        <taxon>Actinomycetes</taxon>
        <taxon>Kitasatosporales</taxon>
        <taxon>Streptomycetaceae</taxon>
        <taxon>Streptomyces</taxon>
    </lineage>
</organism>
<dbReference type="RefSeq" id="WP_355396983.1">
    <property type="nucleotide sequence ID" value="NZ_JBEXPZ010000017.1"/>
</dbReference>
<dbReference type="Gene3D" id="1.10.10.10">
    <property type="entry name" value="Winged helix-like DNA-binding domain superfamily/Winged helix DNA-binding domain"/>
    <property type="match status" value="1"/>
</dbReference>
<reference evidence="1 2" key="1">
    <citation type="submission" date="2024-06" db="EMBL/GenBank/DDBJ databases">
        <title>The Natural Products Discovery Center: Release of the First 8490 Sequenced Strains for Exploring Actinobacteria Biosynthetic Diversity.</title>
        <authorList>
            <person name="Kalkreuter E."/>
            <person name="Kautsar S.A."/>
            <person name="Yang D."/>
            <person name="Bader C.D."/>
            <person name="Teijaro C.N."/>
            <person name="Fluegel L."/>
            <person name="Davis C.M."/>
            <person name="Simpson J.R."/>
            <person name="Lauterbach L."/>
            <person name="Steele A.D."/>
            <person name="Gui C."/>
            <person name="Meng S."/>
            <person name="Li G."/>
            <person name="Viehrig K."/>
            <person name="Ye F."/>
            <person name="Su P."/>
            <person name="Kiefer A.F."/>
            <person name="Nichols A."/>
            <person name="Cepeda A.J."/>
            <person name="Yan W."/>
            <person name="Fan B."/>
            <person name="Jiang Y."/>
            <person name="Adhikari A."/>
            <person name="Zheng C.-J."/>
            <person name="Schuster L."/>
            <person name="Cowan T.M."/>
            <person name="Smanski M.J."/>
            <person name="Chevrette M.G."/>
            <person name="De Carvalho L.P.S."/>
            <person name="Shen B."/>
        </authorList>
    </citation>
    <scope>NUCLEOTIDE SEQUENCE [LARGE SCALE GENOMIC DNA]</scope>
    <source>
        <strain evidence="1 2">NPDC006434</strain>
    </source>
</reference>
<dbReference type="Proteomes" id="UP001550210">
    <property type="component" value="Unassembled WGS sequence"/>
</dbReference>
<sequence length="327" mass="35563">MLRIHFSGTDLGRVRVASQPDVMWEMVLSLHQLVRPHAFFAPWNRLARKALTEAEIGQDVHLLATLAPNSSYFPDFLTPSGHITVLGSGIDKVMSTGRQRLRAEIGRLVDSRLHPPSWLDDIGAGRPRALRRLGNALHRYHATVMAPYASDAAERAGHEAARFARRALDQGSEALLSSLGPSARWRPPKLEVDYPVTRHLRLDGRGLLLIPSHFCHDHPIALADPELPPVLIYPVARGPLWIPSTAELEPGGRGLDELIGPTRAAALRSLDTAHSTTALATLLCTSAATASRHAAALRRAGLVITERAGSCVLHTRTTLGTSLVHGR</sequence>
<dbReference type="InterPro" id="IPR036388">
    <property type="entry name" value="WH-like_DNA-bd_sf"/>
</dbReference>
<evidence type="ECO:0000313" key="1">
    <source>
        <dbReference type="EMBL" id="MET9845834.1"/>
    </source>
</evidence>
<dbReference type="InterPro" id="IPR036390">
    <property type="entry name" value="WH_DNA-bd_sf"/>
</dbReference>
<evidence type="ECO:0000313" key="2">
    <source>
        <dbReference type="Proteomes" id="UP001550210"/>
    </source>
</evidence>
<gene>
    <name evidence="1" type="ORF">ABZZ21_14870</name>
</gene>